<evidence type="ECO:0000313" key="2">
    <source>
        <dbReference type="Proteomes" id="UP001233999"/>
    </source>
</evidence>
<dbReference type="AlphaFoldDB" id="A0AAD8EHW7"/>
<feature type="non-terminal residue" evidence="1">
    <location>
        <position position="1"/>
    </location>
</feature>
<sequence length="52" mass="6063">ILSSQLPQYNSSAWCCFLLREKLLVETPVMNGPRPHSPESLNIRSQEFLRLY</sequence>
<name>A0AAD8EHW7_DIPPU</name>
<accession>A0AAD8EHW7</accession>
<feature type="non-terminal residue" evidence="1">
    <location>
        <position position="52"/>
    </location>
</feature>
<protein>
    <submittedName>
        <fullName evidence="1">Uncharacterized protein</fullName>
    </submittedName>
</protein>
<dbReference type="EMBL" id="JASPKZ010003881">
    <property type="protein sequence ID" value="KAJ9591220.1"/>
    <property type="molecule type" value="Genomic_DNA"/>
</dbReference>
<organism evidence="1 2">
    <name type="scientific">Diploptera punctata</name>
    <name type="common">Pacific beetle cockroach</name>
    <dbReference type="NCBI Taxonomy" id="6984"/>
    <lineage>
        <taxon>Eukaryota</taxon>
        <taxon>Metazoa</taxon>
        <taxon>Ecdysozoa</taxon>
        <taxon>Arthropoda</taxon>
        <taxon>Hexapoda</taxon>
        <taxon>Insecta</taxon>
        <taxon>Pterygota</taxon>
        <taxon>Neoptera</taxon>
        <taxon>Polyneoptera</taxon>
        <taxon>Dictyoptera</taxon>
        <taxon>Blattodea</taxon>
        <taxon>Blaberoidea</taxon>
        <taxon>Blaberidae</taxon>
        <taxon>Diplopterinae</taxon>
        <taxon>Diploptera</taxon>
    </lineage>
</organism>
<keyword evidence="2" id="KW-1185">Reference proteome</keyword>
<gene>
    <name evidence="1" type="ORF">L9F63_002226</name>
</gene>
<dbReference type="Proteomes" id="UP001233999">
    <property type="component" value="Unassembled WGS sequence"/>
</dbReference>
<reference evidence="1" key="1">
    <citation type="journal article" date="2023" name="IScience">
        <title>Live-bearing cockroach genome reveals convergent evolutionary mechanisms linked to viviparity in insects and beyond.</title>
        <authorList>
            <person name="Fouks B."/>
            <person name="Harrison M.C."/>
            <person name="Mikhailova A.A."/>
            <person name="Marchal E."/>
            <person name="English S."/>
            <person name="Carruthers M."/>
            <person name="Jennings E.C."/>
            <person name="Chiamaka E.L."/>
            <person name="Frigard R.A."/>
            <person name="Pippel M."/>
            <person name="Attardo G.M."/>
            <person name="Benoit J.B."/>
            <person name="Bornberg-Bauer E."/>
            <person name="Tobe S.S."/>
        </authorList>
    </citation>
    <scope>NUCLEOTIDE SEQUENCE</scope>
    <source>
        <strain evidence="1">Stay&amp;Tobe</strain>
    </source>
</reference>
<comment type="caution">
    <text evidence="1">The sequence shown here is derived from an EMBL/GenBank/DDBJ whole genome shotgun (WGS) entry which is preliminary data.</text>
</comment>
<reference evidence="1" key="2">
    <citation type="submission" date="2023-05" db="EMBL/GenBank/DDBJ databases">
        <authorList>
            <person name="Fouks B."/>
        </authorList>
    </citation>
    <scope>NUCLEOTIDE SEQUENCE</scope>
    <source>
        <strain evidence="1">Stay&amp;Tobe</strain>
        <tissue evidence="1">Testes</tissue>
    </source>
</reference>
<proteinExistence type="predicted"/>
<evidence type="ECO:0000313" key="1">
    <source>
        <dbReference type="EMBL" id="KAJ9591220.1"/>
    </source>
</evidence>